<protein>
    <submittedName>
        <fullName evidence="1">Uncharacterized protein</fullName>
    </submittedName>
</protein>
<dbReference type="AlphaFoldDB" id="A0AAD3SR60"/>
<comment type="caution">
    <text evidence="1">The sequence shown here is derived from an EMBL/GenBank/DDBJ whole genome shotgun (WGS) entry which is preliminary data.</text>
</comment>
<accession>A0AAD3SR60</accession>
<proteinExistence type="predicted"/>
<evidence type="ECO:0000313" key="2">
    <source>
        <dbReference type="Proteomes" id="UP001279734"/>
    </source>
</evidence>
<dbReference type="EMBL" id="BSYO01000015">
    <property type="protein sequence ID" value="GMH15445.1"/>
    <property type="molecule type" value="Genomic_DNA"/>
</dbReference>
<evidence type="ECO:0000313" key="1">
    <source>
        <dbReference type="EMBL" id="GMH15445.1"/>
    </source>
</evidence>
<dbReference type="Proteomes" id="UP001279734">
    <property type="component" value="Unassembled WGS sequence"/>
</dbReference>
<gene>
    <name evidence="1" type="ORF">Nepgr_017286</name>
</gene>
<name>A0AAD3SR60_NEPGR</name>
<reference evidence="1" key="1">
    <citation type="submission" date="2023-05" db="EMBL/GenBank/DDBJ databases">
        <title>Nepenthes gracilis genome sequencing.</title>
        <authorList>
            <person name="Fukushima K."/>
        </authorList>
    </citation>
    <scope>NUCLEOTIDE SEQUENCE</scope>
    <source>
        <strain evidence="1">SING2019-196</strain>
    </source>
</reference>
<organism evidence="1 2">
    <name type="scientific">Nepenthes gracilis</name>
    <name type="common">Slender pitcher plant</name>
    <dbReference type="NCBI Taxonomy" id="150966"/>
    <lineage>
        <taxon>Eukaryota</taxon>
        <taxon>Viridiplantae</taxon>
        <taxon>Streptophyta</taxon>
        <taxon>Embryophyta</taxon>
        <taxon>Tracheophyta</taxon>
        <taxon>Spermatophyta</taxon>
        <taxon>Magnoliopsida</taxon>
        <taxon>eudicotyledons</taxon>
        <taxon>Gunneridae</taxon>
        <taxon>Pentapetalae</taxon>
        <taxon>Caryophyllales</taxon>
        <taxon>Nepenthaceae</taxon>
        <taxon>Nepenthes</taxon>
    </lineage>
</organism>
<keyword evidence="2" id="KW-1185">Reference proteome</keyword>
<sequence length="115" mass="13424">MAGCLVLRLNQEVLIEVVTFKKLKDNAENDEKNAEVEYNDRLISLIKHIHDHLVLMKQSQCCTLVSIPVDFCYLLSLELLIDLVIIFSDQTHERAYVRKWLDLGLIICLKRRQTL</sequence>